<protein>
    <submittedName>
        <fullName evidence="1">Uncharacterized protein</fullName>
    </submittedName>
</protein>
<dbReference type="AlphaFoldDB" id="A0A814K204"/>
<dbReference type="Proteomes" id="UP000663882">
    <property type="component" value="Unassembled WGS sequence"/>
</dbReference>
<organism evidence="1 2">
    <name type="scientific">Rotaria sordida</name>
    <dbReference type="NCBI Taxonomy" id="392033"/>
    <lineage>
        <taxon>Eukaryota</taxon>
        <taxon>Metazoa</taxon>
        <taxon>Spiralia</taxon>
        <taxon>Gnathifera</taxon>
        <taxon>Rotifera</taxon>
        <taxon>Eurotatoria</taxon>
        <taxon>Bdelloidea</taxon>
        <taxon>Philodinida</taxon>
        <taxon>Philodinidae</taxon>
        <taxon>Rotaria</taxon>
    </lineage>
</organism>
<sequence length="180" mass="21176">MSNIEQLNLHITIENKTMFIDGKHIYNEIIVHMPRLHTFKDLDQPIDHLSKDDILQTFSNNIYHQGDLLMVYNDTSQSGISNNLSSNDNQVYSTVIEFPYLTSLNLLFVHYHYFEKFLNDKKTHLPCLVRLGVCYDKLIIVTKRFTNGRTHLNCMKVKELYIGSDINIDSEDFHSYFRLL</sequence>
<gene>
    <name evidence="1" type="ORF">RFH988_LOCUS16426</name>
</gene>
<dbReference type="OrthoDB" id="10023445at2759"/>
<comment type="caution">
    <text evidence="1">The sequence shown here is derived from an EMBL/GenBank/DDBJ whole genome shotgun (WGS) entry which is preliminary data.</text>
</comment>
<name>A0A814K204_9BILA</name>
<accession>A0A814K204</accession>
<dbReference type="EMBL" id="CAJNOO010000840">
    <property type="protein sequence ID" value="CAF1045106.1"/>
    <property type="molecule type" value="Genomic_DNA"/>
</dbReference>
<reference evidence="1" key="1">
    <citation type="submission" date="2021-02" db="EMBL/GenBank/DDBJ databases">
        <authorList>
            <person name="Nowell W R."/>
        </authorList>
    </citation>
    <scope>NUCLEOTIDE SEQUENCE</scope>
</reference>
<proteinExistence type="predicted"/>
<evidence type="ECO:0000313" key="1">
    <source>
        <dbReference type="EMBL" id="CAF1045106.1"/>
    </source>
</evidence>
<evidence type="ECO:0000313" key="2">
    <source>
        <dbReference type="Proteomes" id="UP000663882"/>
    </source>
</evidence>